<evidence type="ECO:0000259" key="1">
    <source>
        <dbReference type="Pfam" id="PF08984"/>
    </source>
</evidence>
<feature type="domain" description="DUF1858" evidence="1">
    <location>
        <begin position="5"/>
        <end position="57"/>
    </location>
</feature>
<dbReference type="Gene3D" id="1.10.3910.10">
    <property type="entry name" value="SP0561-like"/>
    <property type="match status" value="1"/>
</dbReference>
<dbReference type="Pfam" id="PF08984">
    <property type="entry name" value="DUF1858"/>
    <property type="match status" value="1"/>
</dbReference>
<keyword evidence="3" id="KW-1185">Reference proteome</keyword>
<dbReference type="Proteomes" id="UP000683246">
    <property type="component" value="Chromosome"/>
</dbReference>
<protein>
    <submittedName>
        <fullName evidence="2">DUF1858 domain-containing protein</fullName>
    </submittedName>
</protein>
<accession>A0A8J8SF54</accession>
<gene>
    <name evidence="2" type="ORF">HZI73_02670</name>
</gene>
<dbReference type="NCBIfam" id="TIGR03980">
    <property type="entry name" value="prismane_assoc"/>
    <property type="match status" value="1"/>
</dbReference>
<organism evidence="2 3">
    <name type="scientific">Vallitalea pronyensis</name>
    <dbReference type="NCBI Taxonomy" id="1348613"/>
    <lineage>
        <taxon>Bacteria</taxon>
        <taxon>Bacillati</taxon>
        <taxon>Bacillota</taxon>
        <taxon>Clostridia</taxon>
        <taxon>Lachnospirales</taxon>
        <taxon>Vallitaleaceae</taxon>
        <taxon>Vallitalea</taxon>
    </lineage>
</organism>
<dbReference type="RefSeq" id="WP_212696716.1">
    <property type="nucleotide sequence ID" value="NZ_CP058649.1"/>
</dbReference>
<name>A0A8J8SF54_9FIRM</name>
<evidence type="ECO:0000313" key="2">
    <source>
        <dbReference type="EMBL" id="QUI21251.1"/>
    </source>
</evidence>
<evidence type="ECO:0000313" key="3">
    <source>
        <dbReference type="Proteomes" id="UP000683246"/>
    </source>
</evidence>
<dbReference type="InterPro" id="IPR038062">
    <property type="entry name" value="ScdA-like_N_sf"/>
</dbReference>
<sequence>MAKVTKDMIIADIIAVDQGIIPILLEAGMHCVGCPSAQGETLEEAAFVHGMDIDDLMGKINAHLEGK</sequence>
<reference evidence="2" key="1">
    <citation type="submission" date="2020-07" db="EMBL/GenBank/DDBJ databases">
        <title>Vallitalea pronyensis genome.</title>
        <authorList>
            <person name="Postec A."/>
        </authorList>
    </citation>
    <scope>NUCLEOTIDE SEQUENCE</scope>
    <source>
        <strain evidence="2">FatNI3</strain>
    </source>
</reference>
<dbReference type="InterPro" id="IPR023883">
    <property type="entry name" value="CHP03980_redox-disulphide"/>
</dbReference>
<dbReference type="KEGG" id="vpy:HZI73_02670"/>
<dbReference type="InterPro" id="IPR015077">
    <property type="entry name" value="DUF1858"/>
</dbReference>
<dbReference type="PANTHER" id="PTHR39341:SF1">
    <property type="entry name" value="DUF1858 DOMAIN-CONTAINING PROTEIN"/>
    <property type="match status" value="1"/>
</dbReference>
<proteinExistence type="predicted"/>
<dbReference type="PANTHER" id="PTHR39341">
    <property type="entry name" value="BSL7085 PROTEIN"/>
    <property type="match status" value="1"/>
</dbReference>
<dbReference type="AlphaFoldDB" id="A0A8J8SF54"/>
<dbReference type="EMBL" id="CP058649">
    <property type="protein sequence ID" value="QUI21251.1"/>
    <property type="molecule type" value="Genomic_DNA"/>
</dbReference>
<dbReference type="SUPFAM" id="SSF140683">
    <property type="entry name" value="SP0561-like"/>
    <property type="match status" value="1"/>
</dbReference>